<dbReference type="Proteomes" id="UP001386955">
    <property type="component" value="Unassembled WGS sequence"/>
</dbReference>
<gene>
    <name evidence="1" type="ORF">VNO78_18954</name>
</gene>
<evidence type="ECO:0000313" key="2">
    <source>
        <dbReference type="Proteomes" id="UP001386955"/>
    </source>
</evidence>
<comment type="caution">
    <text evidence="1">The sequence shown here is derived from an EMBL/GenBank/DDBJ whole genome shotgun (WGS) entry which is preliminary data.</text>
</comment>
<organism evidence="1 2">
    <name type="scientific">Psophocarpus tetragonolobus</name>
    <name type="common">Winged bean</name>
    <name type="synonym">Dolichos tetragonolobus</name>
    <dbReference type="NCBI Taxonomy" id="3891"/>
    <lineage>
        <taxon>Eukaryota</taxon>
        <taxon>Viridiplantae</taxon>
        <taxon>Streptophyta</taxon>
        <taxon>Embryophyta</taxon>
        <taxon>Tracheophyta</taxon>
        <taxon>Spermatophyta</taxon>
        <taxon>Magnoliopsida</taxon>
        <taxon>eudicotyledons</taxon>
        <taxon>Gunneridae</taxon>
        <taxon>Pentapetalae</taxon>
        <taxon>rosids</taxon>
        <taxon>fabids</taxon>
        <taxon>Fabales</taxon>
        <taxon>Fabaceae</taxon>
        <taxon>Papilionoideae</taxon>
        <taxon>50 kb inversion clade</taxon>
        <taxon>NPAAA clade</taxon>
        <taxon>indigoferoid/millettioid clade</taxon>
        <taxon>Phaseoleae</taxon>
        <taxon>Psophocarpus</taxon>
    </lineage>
</organism>
<reference evidence="1 2" key="1">
    <citation type="submission" date="2024-01" db="EMBL/GenBank/DDBJ databases">
        <title>The genomes of 5 underutilized Papilionoideae crops provide insights into root nodulation and disease resistanc.</title>
        <authorList>
            <person name="Jiang F."/>
        </authorList>
    </citation>
    <scope>NUCLEOTIDE SEQUENCE [LARGE SCALE GENOMIC DNA]</scope>
    <source>
        <strain evidence="1">DUOXIRENSHENG_FW03</strain>
        <tissue evidence="1">Leaves</tissue>
    </source>
</reference>
<evidence type="ECO:0000313" key="1">
    <source>
        <dbReference type="EMBL" id="KAK7390834.1"/>
    </source>
</evidence>
<name>A0AAN9XFZ5_PSOTE</name>
<proteinExistence type="predicted"/>
<keyword evidence="2" id="KW-1185">Reference proteome</keyword>
<dbReference type="EMBL" id="JAYMYS010000005">
    <property type="protein sequence ID" value="KAK7390834.1"/>
    <property type="molecule type" value="Genomic_DNA"/>
</dbReference>
<accession>A0AAN9XFZ5</accession>
<dbReference type="AlphaFoldDB" id="A0AAN9XFZ5"/>
<protein>
    <submittedName>
        <fullName evidence="1">Uncharacterized protein</fullName>
    </submittedName>
</protein>
<sequence>MPFFGEPQIKPTLSSVTIFSSVNDFCFGCVFGPSRFRSALSILRSRFGKFSLTRHFHSSFSSRHFAIQLHLHYFTPHFGI</sequence>